<proteinExistence type="predicted"/>
<reference evidence="1 2" key="1">
    <citation type="journal article" date="2023" name="Nucleic Acids Res.">
        <title>The hologenome of Daphnia magna reveals possible DNA methylation and microbiome-mediated evolution of the host genome.</title>
        <authorList>
            <person name="Chaturvedi A."/>
            <person name="Li X."/>
            <person name="Dhandapani V."/>
            <person name="Marshall H."/>
            <person name="Kissane S."/>
            <person name="Cuenca-Cambronero M."/>
            <person name="Asole G."/>
            <person name="Calvet F."/>
            <person name="Ruiz-Romero M."/>
            <person name="Marangio P."/>
            <person name="Guigo R."/>
            <person name="Rago D."/>
            <person name="Mirbahai L."/>
            <person name="Eastwood N."/>
            <person name="Colbourne J.K."/>
            <person name="Zhou J."/>
            <person name="Mallon E."/>
            <person name="Orsini L."/>
        </authorList>
    </citation>
    <scope>NUCLEOTIDE SEQUENCE [LARGE SCALE GENOMIC DNA]</scope>
    <source>
        <strain evidence="1">LRV0_1</strain>
    </source>
</reference>
<sequence>MPDASLKMFKWLPQQDLLDIRTHDFSLHTVGCWVLKKQHTTESQCWACHLETIEEEMLLKLKAKDGDGNYTGTKSTAYWNKLKIT</sequence>
<accession>A0ABR0B460</accession>
<organism evidence="1 2">
    <name type="scientific">Daphnia magna</name>
    <dbReference type="NCBI Taxonomy" id="35525"/>
    <lineage>
        <taxon>Eukaryota</taxon>
        <taxon>Metazoa</taxon>
        <taxon>Ecdysozoa</taxon>
        <taxon>Arthropoda</taxon>
        <taxon>Crustacea</taxon>
        <taxon>Branchiopoda</taxon>
        <taxon>Diplostraca</taxon>
        <taxon>Cladocera</taxon>
        <taxon>Anomopoda</taxon>
        <taxon>Daphniidae</taxon>
        <taxon>Daphnia</taxon>
    </lineage>
</organism>
<keyword evidence="2" id="KW-1185">Reference proteome</keyword>
<evidence type="ECO:0000313" key="1">
    <source>
        <dbReference type="EMBL" id="KAK4036435.1"/>
    </source>
</evidence>
<dbReference type="EMBL" id="JAOYFB010000040">
    <property type="protein sequence ID" value="KAK4036435.1"/>
    <property type="molecule type" value="Genomic_DNA"/>
</dbReference>
<protein>
    <submittedName>
        <fullName evidence="1">Uncharacterized protein</fullName>
    </submittedName>
</protein>
<dbReference type="Proteomes" id="UP001234178">
    <property type="component" value="Unassembled WGS sequence"/>
</dbReference>
<comment type="caution">
    <text evidence="1">The sequence shown here is derived from an EMBL/GenBank/DDBJ whole genome shotgun (WGS) entry which is preliminary data.</text>
</comment>
<gene>
    <name evidence="1" type="ORF">OUZ56_028490</name>
</gene>
<evidence type="ECO:0000313" key="2">
    <source>
        <dbReference type="Proteomes" id="UP001234178"/>
    </source>
</evidence>
<name>A0ABR0B460_9CRUS</name>